<dbReference type="Pfam" id="PF07005">
    <property type="entry name" value="SBD_N"/>
    <property type="match status" value="1"/>
</dbReference>
<dbReference type="GO" id="GO:0005524">
    <property type="term" value="F:ATP binding"/>
    <property type="evidence" value="ECO:0007669"/>
    <property type="project" value="UniProtKB-KW"/>
</dbReference>
<evidence type="ECO:0000313" key="10">
    <source>
        <dbReference type="Proteomes" id="UP000595897"/>
    </source>
</evidence>
<evidence type="ECO:0000256" key="1">
    <source>
        <dbReference type="ARBA" id="ARBA00005715"/>
    </source>
</evidence>
<organism evidence="9 10">
    <name type="scientific">Anaeromicropila herbilytica</name>
    <dbReference type="NCBI Taxonomy" id="2785025"/>
    <lineage>
        <taxon>Bacteria</taxon>
        <taxon>Bacillati</taxon>
        <taxon>Bacillota</taxon>
        <taxon>Clostridia</taxon>
        <taxon>Lachnospirales</taxon>
        <taxon>Lachnospiraceae</taxon>
        <taxon>Anaeromicropila</taxon>
    </lineage>
</organism>
<dbReference type="GO" id="GO:0016301">
    <property type="term" value="F:kinase activity"/>
    <property type="evidence" value="ECO:0007669"/>
    <property type="project" value="UniProtKB-KW"/>
</dbReference>
<keyword evidence="4" id="KW-0418">Kinase</keyword>
<comment type="similarity">
    <text evidence="1">Belongs to the four-carbon acid sugar kinase family.</text>
</comment>
<sequence>MITLLIIADDFTGALDTGVQFAASGANTRVVTSANYDLNQVDSEVQVLVMDAETRHLSPREAYDIVYDITKRAIEQKIPYLYKKTDSALRGNIGSELTAMLSATGERTLSFLPAFPKMKRWTKEGIHYIDDVPVSESVFGKDPFEPVTCSYIPQIIGIQSEVKVSIRTDSNRHLSEKKYSKETQTEPELLVWDAKTDEELETLGQYLYDTDQMHLTAGCAGFATVLPKLLGLERVSRQNINLIPNLLVICGSVNPITAAQLDYAEKNGFLRIRLKPEERLDQEFWTSSHGQEKLSQWKDLLTTHSCVILDSNDLPGREDTKDYAKAHGLSLDEIRMRIAVSYGYILKYLLESGLQSTLMITGGDTLLGCMENLGVREMEPICELAPGTVLSNFSLGEKRNQVISKSGGFGQETLLVDLACKISSTTI</sequence>
<dbReference type="InterPro" id="IPR010737">
    <property type="entry name" value="4-carb_acid_sugar_kinase_N"/>
</dbReference>
<dbReference type="KEGG" id="ahb:bsdtb5_10620"/>
<feature type="domain" description="Four-carbon acid sugar kinase nucleotide binding" evidence="8">
    <location>
        <begin position="247"/>
        <end position="415"/>
    </location>
</feature>
<name>A0A7R7IBM6_9FIRM</name>
<reference evidence="9 10" key="1">
    <citation type="submission" date="2020-11" db="EMBL/GenBank/DDBJ databases">
        <title>Draft genome sequencing of a Lachnospiraceae strain isolated from anoxic soil subjected to BSD treatment.</title>
        <authorList>
            <person name="Uek A."/>
            <person name="Tonouchi A."/>
        </authorList>
    </citation>
    <scope>NUCLEOTIDE SEQUENCE [LARGE SCALE GENOMIC DNA]</scope>
    <source>
        <strain evidence="9 10">TB5</strain>
    </source>
</reference>
<protein>
    <submittedName>
        <fullName evidence="9">Membrane protein</fullName>
    </submittedName>
</protein>
<keyword evidence="3" id="KW-0547">Nucleotide-binding</keyword>
<evidence type="ECO:0000256" key="5">
    <source>
        <dbReference type="ARBA" id="ARBA00022840"/>
    </source>
</evidence>
<dbReference type="Pfam" id="PF17042">
    <property type="entry name" value="NBD_C"/>
    <property type="match status" value="1"/>
</dbReference>
<dbReference type="Gene3D" id="3.40.980.20">
    <property type="entry name" value="Four-carbon acid sugar kinase, nucleotide binding domain"/>
    <property type="match status" value="1"/>
</dbReference>
<dbReference type="InterPro" id="IPR042213">
    <property type="entry name" value="NBD_C_sf"/>
</dbReference>
<evidence type="ECO:0000313" key="9">
    <source>
        <dbReference type="EMBL" id="BCN29767.1"/>
    </source>
</evidence>
<keyword evidence="6" id="KW-0119">Carbohydrate metabolism</keyword>
<keyword evidence="5" id="KW-0067">ATP-binding</keyword>
<gene>
    <name evidence="9" type="primary">ygbK</name>
    <name evidence="9" type="ORF">bsdtb5_10620</name>
</gene>
<dbReference type="InterPro" id="IPR031475">
    <property type="entry name" value="NBD_C"/>
</dbReference>
<evidence type="ECO:0000256" key="3">
    <source>
        <dbReference type="ARBA" id="ARBA00022741"/>
    </source>
</evidence>
<keyword evidence="2" id="KW-0808">Transferase</keyword>
<evidence type="ECO:0000256" key="6">
    <source>
        <dbReference type="ARBA" id="ARBA00023277"/>
    </source>
</evidence>
<dbReference type="EMBL" id="AP024169">
    <property type="protein sequence ID" value="BCN29767.1"/>
    <property type="molecule type" value="Genomic_DNA"/>
</dbReference>
<accession>A0A7R7IBM6</accession>
<dbReference type="Proteomes" id="UP000595897">
    <property type="component" value="Chromosome"/>
</dbReference>
<proteinExistence type="inferred from homology"/>
<dbReference type="AlphaFoldDB" id="A0A7R7IBM6"/>
<keyword evidence="10" id="KW-1185">Reference proteome</keyword>
<dbReference type="SUPFAM" id="SSF142764">
    <property type="entry name" value="YgbK-like"/>
    <property type="match status" value="1"/>
</dbReference>
<dbReference type="Gene3D" id="3.40.50.10840">
    <property type="entry name" value="Putative sugar-binding, N-terminal domain"/>
    <property type="match status" value="1"/>
</dbReference>
<evidence type="ECO:0000256" key="4">
    <source>
        <dbReference type="ARBA" id="ARBA00022777"/>
    </source>
</evidence>
<evidence type="ECO:0000259" key="7">
    <source>
        <dbReference type="Pfam" id="PF07005"/>
    </source>
</evidence>
<evidence type="ECO:0000259" key="8">
    <source>
        <dbReference type="Pfam" id="PF17042"/>
    </source>
</evidence>
<feature type="domain" description="Four-carbon acid sugar kinase N-terminal" evidence="7">
    <location>
        <begin position="4"/>
        <end position="225"/>
    </location>
</feature>
<dbReference type="InterPro" id="IPR037051">
    <property type="entry name" value="4-carb_acid_sugar_kinase_N_sf"/>
</dbReference>
<evidence type="ECO:0000256" key="2">
    <source>
        <dbReference type="ARBA" id="ARBA00022679"/>
    </source>
</evidence>
<dbReference type="RefSeq" id="WP_271715029.1">
    <property type="nucleotide sequence ID" value="NZ_AP024169.1"/>
</dbReference>